<name>A0A0R1ZP37_9LACO</name>
<protein>
    <recommendedName>
        <fullName evidence="1">N-acetyltransferase domain-containing protein</fullName>
    </recommendedName>
</protein>
<reference evidence="2 3" key="1">
    <citation type="journal article" date="2015" name="Genome Announc.">
        <title>Expanding the biotechnology potential of lactobacilli through comparative genomics of 213 strains and associated genera.</title>
        <authorList>
            <person name="Sun Z."/>
            <person name="Harris H.M."/>
            <person name="McCann A."/>
            <person name="Guo C."/>
            <person name="Argimon S."/>
            <person name="Zhang W."/>
            <person name="Yang X."/>
            <person name="Jeffery I.B."/>
            <person name="Cooney J.C."/>
            <person name="Kagawa T.F."/>
            <person name="Liu W."/>
            <person name="Song Y."/>
            <person name="Salvetti E."/>
            <person name="Wrobel A."/>
            <person name="Rasinkangas P."/>
            <person name="Parkhill J."/>
            <person name="Rea M.C."/>
            <person name="O'Sullivan O."/>
            <person name="Ritari J."/>
            <person name="Douillard F.P."/>
            <person name="Paul Ross R."/>
            <person name="Yang R."/>
            <person name="Briner A.E."/>
            <person name="Felis G.E."/>
            <person name="de Vos W.M."/>
            <person name="Barrangou R."/>
            <person name="Klaenhammer T.R."/>
            <person name="Caufield P.W."/>
            <person name="Cui Y."/>
            <person name="Zhang H."/>
            <person name="O'Toole P.W."/>
        </authorList>
    </citation>
    <scope>NUCLEOTIDE SEQUENCE [LARGE SCALE GENOMIC DNA]</scope>
    <source>
        <strain evidence="2 3">DSM 20505</strain>
    </source>
</reference>
<evidence type="ECO:0000313" key="3">
    <source>
        <dbReference type="Proteomes" id="UP000051679"/>
    </source>
</evidence>
<evidence type="ECO:0000259" key="1">
    <source>
        <dbReference type="PROSITE" id="PS51186"/>
    </source>
</evidence>
<sequence>MGEELLITYSFENGLNIHEIKALYGGTKMTEYLKNIAETAEGLANSTLMTARDDGKLVGVIRGLSDMHTVLFIDDVVVLPEYQEDGVDVELLKQFTAYFRQVARVIAYGRDDRTVAALKQVGFEDSDTANQECLVRPQQILEIKY</sequence>
<dbReference type="AlphaFoldDB" id="A0A0R1ZP37"/>
<dbReference type="Gene3D" id="3.40.630.30">
    <property type="match status" value="1"/>
</dbReference>
<gene>
    <name evidence="2" type="ORF">FC18_GL000195</name>
</gene>
<keyword evidence="3" id="KW-1185">Reference proteome</keyword>
<dbReference type="Proteomes" id="UP000051679">
    <property type="component" value="Unassembled WGS sequence"/>
</dbReference>
<dbReference type="EMBL" id="AYYO01000008">
    <property type="protein sequence ID" value="KRM56218.1"/>
    <property type="molecule type" value="Genomic_DNA"/>
</dbReference>
<dbReference type="CDD" id="cd04301">
    <property type="entry name" value="NAT_SF"/>
    <property type="match status" value="1"/>
</dbReference>
<dbReference type="STRING" id="1291052.FC18_GL000195"/>
<dbReference type="GO" id="GO:0016747">
    <property type="term" value="F:acyltransferase activity, transferring groups other than amino-acyl groups"/>
    <property type="evidence" value="ECO:0007669"/>
    <property type="project" value="InterPro"/>
</dbReference>
<proteinExistence type="predicted"/>
<dbReference type="PATRIC" id="fig|1291052.5.peg.200"/>
<dbReference type="InterPro" id="IPR016181">
    <property type="entry name" value="Acyl_CoA_acyltransferase"/>
</dbReference>
<dbReference type="InterPro" id="IPR000182">
    <property type="entry name" value="GNAT_dom"/>
</dbReference>
<dbReference type="Pfam" id="PF00583">
    <property type="entry name" value="Acetyltransf_1"/>
    <property type="match status" value="1"/>
</dbReference>
<comment type="caution">
    <text evidence="2">The sequence shown here is derived from an EMBL/GenBank/DDBJ whole genome shotgun (WGS) entry which is preliminary data.</text>
</comment>
<accession>A0A0R1ZP37</accession>
<feature type="domain" description="N-acetyltransferase" evidence="1">
    <location>
        <begin position="7"/>
        <end position="145"/>
    </location>
</feature>
<evidence type="ECO:0000313" key="2">
    <source>
        <dbReference type="EMBL" id="KRM56218.1"/>
    </source>
</evidence>
<dbReference type="SUPFAM" id="SSF55729">
    <property type="entry name" value="Acyl-CoA N-acyltransferases (Nat)"/>
    <property type="match status" value="1"/>
</dbReference>
<organism evidence="2 3">
    <name type="scientific">Lacticaseibacillus sharpeae JCM 1186 = DSM 20505</name>
    <dbReference type="NCBI Taxonomy" id="1291052"/>
    <lineage>
        <taxon>Bacteria</taxon>
        <taxon>Bacillati</taxon>
        <taxon>Bacillota</taxon>
        <taxon>Bacilli</taxon>
        <taxon>Lactobacillales</taxon>
        <taxon>Lactobacillaceae</taxon>
        <taxon>Lacticaseibacillus</taxon>
    </lineage>
</organism>
<dbReference type="PROSITE" id="PS51186">
    <property type="entry name" value="GNAT"/>
    <property type="match status" value="1"/>
</dbReference>